<feature type="compositionally biased region" description="Acidic residues" evidence="1">
    <location>
        <begin position="189"/>
        <end position="216"/>
    </location>
</feature>
<proteinExistence type="predicted"/>
<dbReference type="Proteomes" id="UP001153076">
    <property type="component" value="Unassembled WGS sequence"/>
</dbReference>
<accession>A0A9Q1GMF6</accession>
<sequence>MKGYTKNKDGIAPLLSNGYLSASSCDIGANNFLEMVQPYSVTADAAITTPTRATFGHLQQVQQGSQGSCNNHNKAQKTPMVTTKDLMASTKAQLLEQSFPLKMQTLIGRGKKLHKLYASKSQYSSGRAANLKGHLERSTIISRSTDSSLIRQSLIGATFDDRDPFNLVRHFPSSSNHGFPPSPVHGDDVGNDGDDTDNDDNDDASFSEDDAISSSEDEDLYIPQCAHAFNRALRDLSLKQLKADLKRYNITKLGRSLRQALDHVPSGLDRHEWEWLVKEIYSKDALRKPSIRNSTNRAYYKKDRLHRIGSRPYQQVAWELVI</sequence>
<organism evidence="2 3">
    <name type="scientific">Carnegiea gigantea</name>
    <dbReference type="NCBI Taxonomy" id="171969"/>
    <lineage>
        <taxon>Eukaryota</taxon>
        <taxon>Viridiplantae</taxon>
        <taxon>Streptophyta</taxon>
        <taxon>Embryophyta</taxon>
        <taxon>Tracheophyta</taxon>
        <taxon>Spermatophyta</taxon>
        <taxon>Magnoliopsida</taxon>
        <taxon>eudicotyledons</taxon>
        <taxon>Gunneridae</taxon>
        <taxon>Pentapetalae</taxon>
        <taxon>Caryophyllales</taxon>
        <taxon>Cactineae</taxon>
        <taxon>Cactaceae</taxon>
        <taxon>Cactoideae</taxon>
        <taxon>Echinocereeae</taxon>
        <taxon>Carnegiea</taxon>
    </lineage>
</organism>
<dbReference type="AlphaFoldDB" id="A0A9Q1GMF6"/>
<dbReference type="OrthoDB" id="1729877at2759"/>
<gene>
    <name evidence="2" type="ORF">Cgig2_028262</name>
</gene>
<evidence type="ECO:0000313" key="2">
    <source>
        <dbReference type="EMBL" id="KAJ8421977.1"/>
    </source>
</evidence>
<evidence type="ECO:0000313" key="3">
    <source>
        <dbReference type="Proteomes" id="UP001153076"/>
    </source>
</evidence>
<dbReference type="EMBL" id="JAKOGI010002448">
    <property type="protein sequence ID" value="KAJ8421977.1"/>
    <property type="molecule type" value="Genomic_DNA"/>
</dbReference>
<comment type="caution">
    <text evidence="2">The sequence shown here is derived from an EMBL/GenBank/DDBJ whole genome shotgun (WGS) entry which is preliminary data.</text>
</comment>
<dbReference type="PROSITE" id="PS51257">
    <property type="entry name" value="PROKAR_LIPOPROTEIN"/>
    <property type="match status" value="1"/>
</dbReference>
<keyword evidence="3" id="KW-1185">Reference proteome</keyword>
<evidence type="ECO:0000256" key="1">
    <source>
        <dbReference type="SAM" id="MobiDB-lite"/>
    </source>
</evidence>
<feature type="region of interest" description="Disordered" evidence="1">
    <location>
        <begin position="171"/>
        <end position="216"/>
    </location>
</feature>
<reference evidence="2" key="1">
    <citation type="submission" date="2022-04" db="EMBL/GenBank/DDBJ databases">
        <title>Carnegiea gigantea Genome sequencing and assembly v2.</title>
        <authorList>
            <person name="Copetti D."/>
            <person name="Sanderson M.J."/>
            <person name="Burquez A."/>
            <person name="Wojciechowski M.F."/>
        </authorList>
    </citation>
    <scope>NUCLEOTIDE SEQUENCE</scope>
    <source>
        <strain evidence="2">SGP5-SGP5p</strain>
        <tissue evidence="2">Aerial part</tissue>
    </source>
</reference>
<protein>
    <submittedName>
        <fullName evidence="2">Uncharacterized protein</fullName>
    </submittedName>
</protein>
<name>A0A9Q1GMF6_9CARY</name>